<dbReference type="InterPro" id="IPR013249">
    <property type="entry name" value="RNA_pol_sigma70_r4_t2"/>
</dbReference>
<comment type="similarity">
    <text evidence="1">Belongs to the sigma-70 factor family. ECF subfamily.</text>
</comment>
<evidence type="ECO:0000259" key="7">
    <source>
        <dbReference type="Pfam" id="PF04542"/>
    </source>
</evidence>
<feature type="domain" description="RNA polymerase sigma-70 region 2" evidence="7">
    <location>
        <begin position="16"/>
        <end position="78"/>
    </location>
</feature>
<reference evidence="9 10" key="1">
    <citation type="journal article" date="2013" name="Genome Announc.">
        <title>Draft Genome Sequence of Streptomyces viridochromogenes Strain Tu57, Producer of Avilamycin.</title>
        <authorList>
            <person name="Gruning B.A."/>
            <person name="Erxleben A."/>
            <person name="Hahnlein A."/>
            <person name="Gunther S."/>
        </authorList>
    </citation>
    <scope>NUCLEOTIDE SEQUENCE [LARGE SCALE GENOMIC DNA]</scope>
    <source>
        <strain evidence="9 10">Tue57</strain>
    </source>
</reference>
<keyword evidence="4" id="KW-0731">Sigma factor</keyword>
<dbReference type="NCBIfam" id="TIGR02960">
    <property type="entry name" value="SigX5"/>
    <property type="match status" value="1"/>
</dbReference>
<dbReference type="Gene3D" id="1.10.1740.10">
    <property type="match status" value="1"/>
</dbReference>
<dbReference type="SUPFAM" id="SSF88659">
    <property type="entry name" value="Sigma3 and sigma4 domains of RNA polymerase sigma factors"/>
    <property type="match status" value="1"/>
</dbReference>
<dbReference type="AlphaFoldDB" id="L8PJ05"/>
<evidence type="ECO:0000256" key="2">
    <source>
        <dbReference type="ARBA" id="ARBA00011344"/>
    </source>
</evidence>
<dbReference type="SUPFAM" id="SSF88946">
    <property type="entry name" value="Sigma2 domain of RNA polymerase sigma factors"/>
    <property type="match status" value="1"/>
</dbReference>
<evidence type="ECO:0000313" key="9">
    <source>
        <dbReference type="EMBL" id="ELS55998.1"/>
    </source>
</evidence>
<protein>
    <submittedName>
        <fullName evidence="9">Putative RNA polymerase factor sigma-70</fullName>
    </submittedName>
</protein>
<evidence type="ECO:0000256" key="4">
    <source>
        <dbReference type="ARBA" id="ARBA00023082"/>
    </source>
</evidence>
<dbReference type="Pfam" id="PF02136">
    <property type="entry name" value="NTF2"/>
    <property type="match status" value="1"/>
</dbReference>
<dbReference type="Gene3D" id="3.10.450.50">
    <property type="match status" value="1"/>
</dbReference>
<name>L8PJ05_STRVR</name>
<dbReference type="GO" id="GO:0016987">
    <property type="term" value="F:sigma factor activity"/>
    <property type="evidence" value="ECO:0007669"/>
    <property type="project" value="UniProtKB-KW"/>
</dbReference>
<dbReference type="InterPro" id="IPR013325">
    <property type="entry name" value="RNA_pol_sigma_r2"/>
</dbReference>
<organism evidence="9 10">
    <name type="scientific">Streptomyces viridochromogenes Tue57</name>
    <dbReference type="NCBI Taxonomy" id="1160705"/>
    <lineage>
        <taxon>Bacteria</taxon>
        <taxon>Bacillati</taxon>
        <taxon>Actinomycetota</taxon>
        <taxon>Actinomycetes</taxon>
        <taxon>Kitasatosporales</taxon>
        <taxon>Streptomycetaceae</taxon>
        <taxon>Streptomyces</taxon>
    </lineage>
</organism>
<dbReference type="InterPro" id="IPR014284">
    <property type="entry name" value="RNA_pol_sigma-70_dom"/>
</dbReference>
<evidence type="ECO:0000259" key="8">
    <source>
        <dbReference type="Pfam" id="PF08281"/>
    </source>
</evidence>
<keyword evidence="3" id="KW-0805">Transcription regulation</keyword>
<dbReference type="SUPFAM" id="SSF54427">
    <property type="entry name" value="NTF2-like"/>
    <property type="match status" value="1"/>
</dbReference>
<evidence type="ECO:0000256" key="3">
    <source>
        <dbReference type="ARBA" id="ARBA00023015"/>
    </source>
</evidence>
<dbReference type="EMBL" id="AMLP01000100">
    <property type="protein sequence ID" value="ELS55998.1"/>
    <property type="molecule type" value="Genomic_DNA"/>
</dbReference>
<dbReference type="InterPro" id="IPR036388">
    <property type="entry name" value="WH-like_DNA-bd_sf"/>
</dbReference>
<dbReference type="PANTHER" id="PTHR43133">
    <property type="entry name" value="RNA POLYMERASE ECF-TYPE SIGMA FACTO"/>
    <property type="match status" value="1"/>
</dbReference>
<dbReference type="InterPro" id="IPR032710">
    <property type="entry name" value="NTF2-like_dom_sf"/>
</dbReference>
<dbReference type="PANTHER" id="PTHR43133:SF65">
    <property type="entry name" value="ECF RNA POLYMERASE SIGMA FACTOR SIGG"/>
    <property type="match status" value="1"/>
</dbReference>
<dbReference type="GO" id="GO:0003677">
    <property type="term" value="F:DNA binding"/>
    <property type="evidence" value="ECO:0007669"/>
    <property type="project" value="InterPro"/>
</dbReference>
<dbReference type="PATRIC" id="fig|1160705.3.peg.3051"/>
<evidence type="ECO:0000259" key="6">
    <source>
        <dbReference type="Pfam" id="PF02136"/>
    </source>
</evidence>
<keyword evidence="5" id="KW-0804">Transcription</keyword>
<dbReference type="InterPro" id="IPR013324">
    <property type="entry name" value="RNA_pol_sigma_r3/r4-like"/>
</dbReference>
<feature type="domain" description="Nuclear transport factor 2" evidence="6">
    <location>
        <begin position="207"/>
        <end position="317"/>
    </location>
</feature>
<dbReference type="InterPro" id="IPR014305">
    <property type="entry name" value="RNA_pol_sigma-G_actinobac"/>
</dbReference>
<comment type="caution">
    <text evidence="9">The sequence shown here is derived from an EMBL/GenBank/DDBJ whole genome shotgun (WGS) entry which is preliminary data.</text>
</comment>
<dbReference type="Pfam" id="PF04542">
    <property type="entry name" value="Sigma70_r2"/>
    <property type="match status" value="1"/>
</dbReference>
<dbReference type="NCBIfam" id="TIGR02937">
    <property type="entry name" value="sigma70-ECF"/>
    <property type="match status" value="1"/>
</dbReference>
<dbReference type="Proteomes" id="UP000011205">
    <property type="component" value="Unassembled WGS sequence"/>
</dbReference>
<dbReference type="CDD" id="cd06171">
    <property type="entry name" value="Sigma70_r4"/>
    <property type="match status" value="1"/>
</dbReference>
<sequence length="338" mass="37344">MSDGTATTTDLDVRLEKHRVELTGYCYRMLGSSFEAEDAVQDTMVRAWRSYDKFEGRSSLRSWLYRIATNVCLDMLTAGNKRARPMDLTESTPLARAALSPRPDNTWLEPMPDDRVLPTVEDPAEAAVAKESVRLAFMAALQQLPPKQRAVLILREVLAWKASEVAELLGTTVASVNSALQRARATLAEQQQPGADAAVSAPLDEEQQKLLERYVAAFEGYDMTALTALLHEDAIMTMPPFDLWLTGVEDITGFMTTLGAPCAGSHLVPVQVNGLPGFAQYKPDPEKGGFTPWAVQVLEISECRITGFHCFLDTQRWFPLFGLPLHLEAEADQVEEGV</sequence>
<evidence type="ECO:0000256" key="5">
    <source>
        <dbReference type="ARBA" id="ARBA00023163"/>
    </source>
</evidence>
<evidence type="ECO:0000256" key="1">
    <source>
        <dbReference type="ARBA" id="ARBA00010641"/>
    </source>
</evidence>
<dbReference type="Gene3D" id="1.10.10.10">
    <property type="entry name" value="Winged helix-like DNA-binding domain superfamily/Winged helix DNA-binding domain"/>
    <property type="match status" value="1"/>
</dbReference>
<dbReference type="Pfam" id="PF08281">
    <property type="entry name" value="Sigma70_r4_2"/>
    <property type="match status" value="1"/>
</dbReference>
<dbReference type="NCBIfam" id="NF006089">
    <property type="entry name" value="PRK08241.1"/>
    <property type="match status" value="1"/>
</dbReference>
<evidence type="ECO:0000313" key="10">
    <source>
        <dbReference type="Proteomes" id="UP000011205"/>
    </source>
</evidence>
<dbReference type="InterPro" id="IPR007627">
    <property type="entry name" value="RNA_pol_sigma70_r2"/>
</dbReference>
<accession>L8PJ05</accession>
<dbReference type="InterPro" id="IPR039425">
    <property type="entry name" value="RNA_pol_sigma-70-like"/>
</dbReference>
<comment type="subunit">
    <text evidence="2">Interacts transiently with the RNA polymerase catalytic core formed by RpoA, RpoB, RpoC and RpoZ (2 alpha, 1 beta, 1 beta' and 1 omega subunit) to form the RNA polymerase holoenzyme that can initiate transcription.</text>
</comment>
<gene>
    <name evidence="9" type="ORF">STVIR_3076</name>
</gene>
<dbReference type="GO" id="GO:0006352">
    <property type="term" value="P:DNA-templated transcription initiation"/>
    <property type="evidence" value="ECO:0007669"/>
    <property type="project" value="InterPro"/>
</dbReference>
<dbReference type="RefSeq" id="WP_003998414.1">
    <property type="nucleotide sequence ID" value="NZ_AMLP01000100.1"/>
</dbReference>
<dbReference type="InterPro" id="IPR002075">
    <property type="entry name" value="NTF2_dom"/>
</dbReference>
<feature type="domain" description="RNA polymerase sigma factor 70 region 4 type 2" evidence="8">
    <location>
        <begin position="135"/>
        <end position="187"/>
    </location>
</feature>
<proteinExistence type="inferred from homology"/>